<dbReference type="SMART" id="SM00267">
    <property type="entry name" value="GGDEF"/>
    <property type="match status" value="1"/>
</dbReference>
<dbReference type="Gene3D" id="3.30.70.270">
    <property type="match status" value="1"/>
</dbReference>
<keyword evidence="2" id="KW-0238">DNA-binding</keyword>
<name>A0A4Z0W0T9_9BACT</name>
<reference evidence="6 7" key="1">
    <citation type="submission" date="2019-04" db="EMBL/GenBank/DDBJ databases">
        <title>Draft genome sequence data and analysis of a Fermenting Bacterium, Geotoga petraea strain HO-Geo1, isolated from heavy-oil petroleum reservoir in Russia.</title>
        <authorList>
            <person name="Grouzdev D.S."/>
            <person name="Semenova E.M."/>
            <person name="Sokolova D.S."/>
            <person name="Tourova T.P."/>
            <person name="Poltaraus A.B."/>
            <person name="Nazina T.N."/>
        </authorList>
    </citation>
    <scope>NUCLEOTIDE SEQUENCE [LARGE SCALE GENOMIC DNA]</scope>
    <source>
        <strain evidence="6 7">HO-Geo1</strain>
    </source>
</reference>
<dbReference type="OrthoDB" id="45544at2"/>
<comment type="caution">
    <text evidence="6">The sequence shown here is derived from an EMBL/GenBank/DDBJ whole genome shotgun (WGS) entry which is preliminary data.</text>
</comment>
<gene>
    <name evidence="6" type="ORF">E4650_09735</name>
</gene>
<accession>A0A4Z0W0T9</accession>
<dbReference type="Gene3D" id="1.10.10.60">
    <property type="entry name" value="Homeodomain-like"/>
    <property type="match status" value="2"/>
</dbReference>
<dbReference type="Proteomes" id="UP000297288">
    <property type="component" value="Unassembled WGS sequence"/>
</dbReference>
<evidence type="ECO:0000259" key="4">
    <source>
        <dbReference type="PROSITE" id="PS01124"/>
    </source>
</evidence>
<dbReference type="PANTHER" id="PTHR47504">
    <property type="entry name" value="RIGHT ORIGIN-BINDING PROTEIN"/>
    <property type="match status" value="1"/>
</dbReference>
<dbReference type="CDD" id="cd01949">
    <property type="entry name" value="GGDEF"/>
    <property type="match status" value="1"/>
</dbReference>
<keyword evidence="1" id="KW-0805">Transcription regulation</keyword>
<dbReference type="PROSITE" id="PS00041">
    <property type="entry name" value="HTH_ARAC_FAMILY_1"/>
    <property type="match status" value="1"/>
</dbReference>
<dbReference type="GO" id="GO:0043565">
    <property type="term" value="F:sequence-specific DNA binding"/>
    <property type="evidence" value="ECO:0007669"/>
    <property type="project" value="InterPro"/>
</dbReference>
<dbReference type="PROSITE" id="PS01124">
    <property type="entry name" value="HTH_ARAC_FAMILY_2"/>
    <property type="match status" value="1"/>
</dbReference>
<evidence type="ECO:0000256" key="3">
    <source>
        <dbReference type="ARBA" id="ARBA00023163"/>
    </source>
</evidence>
<dbReference type="Pfam" id="PF12833">
    <property type="entry name" value="HTH_18"/>
    <property type="match status" value="1"/>
</dbReference>
<dbReference type="GO" id="GO:0003700">
    <property type="term" value="F:DNA-binding transcription factor activity"/>
    <property type="evidence" value="ECO:0007669"/>
    <property type="project" value="InterPro"/>
</dbReference>
<dbReference type="PROSITE" id="PS50887">
    <property type="entry name" value="GGDEF"/>
    <property type="match status" value="1"/>
</dbReference>
<protein>
    <submittedName>
        <fullName evidence="6">Diguanylate cyclase</fullName>
    </submittedName>
</protein>
<dbReference type="InterPro" id="IPR020449">
    <property type="entry name" value="Tscrpt_reg_AraC-type_HTH"/>
</dbReference>
<dbReference type="NCBIfam" id="TIGR00254">
    <property type="entry name" value="GGDEF"/>
    <property type="match status" value="1"/>
</dbReference>
<dbReference type="PRINTS" id="PR00032">
    <property type="entry name" value="HTHARAC"/>
</dbReference>
<sequence>MFSKQLFEIIKEVLDFVEENIYDYIDLNEIVDKTYMSKSSFYVIFKEIFDFTIKDYIRKRRLSLSANELIYKKMSILDLAMKYGYNSSEAYSRAFKKMFGKTPTEYREIGLYTDLFPKIRIEFSKGGKITVKNDMNIDIIIEELKSTKEGYYLDIDIDEFGSINEKYGFKAGDKILETVPKRIKDVLKNENIKTEPVRINGDEFGLIIKNIEKSEVEKISKKIVNSMNESVDFEGEKIKFTISIGIDEFNIGKKEETVLKNGTQAMIEAKKKGKNTYFIK</sequence>
<feature type="domain" description="GGDEF" evidence="5">
    <location>
        <begin position="148"/>
        <end position="280"/>
    </location>
</feature>
<dbReference type="InterPro" id="IPR050959">
    <property type="entry name" value="MarA-like"/>
</dbReference>
<evidence type="ECO:0000259" key="5">
    <source>
        <dbReference type="PROSITE" id="PS50887"/>
    </source>
</evidence>
<dbReference type="InterPro" id="IPR043128">
    <property type="entry name" value="Rev_trsase/Diguanyl_cyclase"/>
</dbReference>
<dbReference type="EMBL" id="SRME01000008">
    <property type="protein sequence ID" value="TGG86762.1"/>
    <property type="molecule type" value="Genomic_DNA"/>
</dbReference>
<dbReference type="Pfam" id="PF00990">
    <property type="entry name" value="GGDEF"/>
    <property type="match status" value="1"/>
</dbReference>
<dbReference type="InterPro" id="IPR018062">
    <property type="entry name" value="HTH_AraC-typ_CS"/>
</dbReference>
<dbReference type="SMART" id="SM00342">
    <property type="entry name" value="HTH_ARAC"/>
    <property type="match status" value="1"/>
</dbReference>
<dbReference type="SUPFAM" id="SSF55073">
    <property type="entry name" value="Nucleotide cyclase"/>
    <property type="match status" value="1"/>
</dbReference>
<evidence type="ECO:0000313" key="6">
    <source>
        <dbReference type="EMBL" id="TGG86762.1"/>
    </source>
</evidence>
<evidence type="ECO:0000256" key="2">
    <source>
        <dbReference type="ARBA" id="ARBA00023125"/>
    </source>
</evidence>
<feature type="domain" description="HTH araC/xylS-type" evidence="4">
    <location>
        <begin position="11"/>
        <end position="109"/>
    </location>
</feature>
<proteinExistence type="predicted"/>
<dbReference type="PANTHER" id="PTHR47504:SF5">
    <property type="entry name" value="RIGHT ORIGIN-BINDING PROTEIN"/>
    <property type="match status" value="1"/>
</dbReference>
<keyword evidence="3" id="KW-0804">Transcription</keyword>
<dbReference type="RefSeq" id="WP_135403202.1">
    <property type="nucleotide sequence ID" value="NZ_SRME01000008.1"/>
</dbReference>
<evidence type="ECO:0000256" key="1">
    <source>
        <dbReference type="ARBA" id="ARBA00023015"/>
    </source>
</evidence>
<dbReference type="AlphaFoldDB" id="A0A4Z0W0T9"/>
<dbReference type="InterPro" id="IPR000160">
    <property type="entry name" value="GGDEF_dom"/>
</dbReference>
<dbReference type="InterPro" id="IPR029787">
    <property type="entry name" value="Nucleotide_cyclase"/>
</dbReference>
<dbReference type="SUPFAM" id="SSF46689">
    <property type="entry name" value="Homeodomain-like"/>
    <property type="match status" value="2"/>
</dbReference>
<evidence type="ECO:0000313" key="7">
    <source>
        <dbReference type="Proteomes" id="UP000297288"/>
    </source>
</evidence>
<dbReference type="InterPro" id="IPR009057">
    <property type="entry name" value="Homeodomain-like_sf"/>
</dbReference>
<dbReference type="InterPro" id="IPR018060">
    <property type="entry name" value="HTH_AraC"/>
</dbReference>
<organism evidence="6 7">
    <name type="scientific">Geotoga petraea</name>
    <dbReference type="NCBI Taxonomy" id="28234"/>
    <lineage>
        <taxon>Bacteria</taxon>
        <taxon>Thermotogati</taxon>
        <taxon>Thermotogota</taxon>
        <taxon>Thermotogae</taxon>
        <taxon>Petrotogales</taxon>
        <taxon>Petrotogaceae</taxon>
        <taxon>Geotoga</taxon>
    </lineage>
</organism>